<dbReference type="GO" id="GO:0005524">
    <property type="term" value="F:ATP binding"/>
    <property type="evidence" value="ECO:0007669"/>
    <property type="project" value="UniProtKB-UniRule"/>
</dbReference>
<dbReference type="EMBL" id="JACJVQ010000001">
    <property type="protein sequence ID" value="MBB6632574.1"/>
    <property type="molecule type" value="Genomic_DNA"/>
</dbReference>
<dbReference type="PANTHER" id="PTHR43585">
    <property type="entry name" value="FUMIPYRROLE BIOSYNTHESIS PROTEIN C"/>
    <property type="match status" value="1"/>
</dbReference>
<evidence type="ECO:0000256" key="3">
    <source>
        <dbReference type="ARBA" id="ARBA00022840"/>
    </source>
</evidence>
<evidence type="ECO:0000256" key="1">
    <source>
        <dbReference type="ARBA" id="ARBA00022598"/>
    </source>
</evidence>
<dbReference type="AlphaFoldDB" id="A0A841SKZ2"/>
<proteinExistence type="predicted"/>
<keyword evidence="3 4" id="KW-0067">ATP-binding</keyword>
<evidence type="ECO:0000256" key="4">
    <source>
        <dbReference type="PROSITE-ProRule" id="PRU00409"/>
    </source>
</evidence>
<evidence type="ECO:0000259" key="5">
    <source>
        <dbReference type="PROSITE" id="PS50975"/>
    </source>
</evidence>
<dbReference type="InterPro" id="IPR011761">
    <property type="entry name" value="ATP-grasp"/>
</dbReference>
<protein>
    <submittedName>
        <fullName evidence="6">ATP-grasp domain-containing protein</fullName>
    </submittedName>
</protein>
<accession>A0A841SKZ2</accession>
<dbReference type="GO" id="GO:0046872">
    <property type="term" value="F:metal ion binding"/>
    <property type="evidence" value="ECO:0007669"/>
    <property type="project" value="InterPro"/>
</dbReference>
<evidence type="ECO:0000313" key="6">
    <source>
        <dbReference type="EMBL" id="MBB6632574.1"/>
    </source>
</evidence>
<keyword evidence="7" id="KW-1185">Reference proteome</keyword>
<dbReference type="SUPFAM" id="SSF56059">
    <property type="entry name" value="Glutathione synthetase ATP-binding domain-like"/>
    <property type="match status" value="1"/>
</dbReference>
<feature type="domain" description="ATP-grasp" evidence="5">
    <location>
        <begin position="93"/>
        <end position="285"/>
    </location>
</feature>
<gene>
    <name evidence="6" type="ORF">H7B67_00360</name>
</gene>
<sequence length="426" mass="49149">MKKNVLIFPCGSEIALEINRALSHSIHVRMFGASSVSSNHGKFVFENYIEDVPFINDPNFIDSINEIIDQNEIDFIYPAHDSVVVFMAQHQAKINAKVITSPYESCRICRSKGETYKYFKGIVNVPLEFSIDNPDLKFPLFLKPDVGQGSKGTQKVNTRAELDFYYNQQSDLLILEYLPGPEYTIDCFSDHTGELKFVGARVRNRISNGISVETFPVEQLRFIEIAETINSKLSLNGAWFFQVKERSNGELVLMEIAPRIAGGMGLYRNQGVNIPLLSLFNQLKFPIEIINQKFEIRLDRSLFNRYELGVEYQHVYIDLDDTIIIDNKVNSLAIAFIYQCMNKGKQIHLISKHRGDIYDSLRKFKIDHLFNTVIWLKSEDRKCDHITRFPAIFIDDAFSERKQVSYELKIPVFEVSAIESLLEWRN</sequence>
<dbReference type="RefSeq" id="WP_185117817.1">
    <property type="nucleotide sequence ID" value="NZ_JACJVQ010000001.1"/>
</dbReference>
<dbReference type="Gene3D" id="3.30.470.20">
    <property type="entry name" value="ATP-grasp fold, B domain"/>
    <property type="match status" value="1"/>
</dbReference>
<comment type="caution">
    <text evidence="6">The sequence shown here is derived from an EMBL/GenBank/DDBJ whole genome shotgun (WGS) entry which is preliminary data.</text>
</comment>
<dbReference type="Gene3D" id="3.40.50.20">
    <property type="match status" value="1"/>
</dbReference>
<evidence type="ECO:0000256" key="2">
    <source>
        <dbReference type="ARBA" id="ARBA00022741"/>
    </source>
</evidence>
<dbReference type="Pfam" id="PF15632">
    <property type="entry name" value="ATPgrasp_Ter"/>
    <property type="match status" value="1"/>
</dbReference>
<reference evidence="6 7" key="1">
    <citation type="submission" date="2020-08" db="EMBL/GenBank/DDBJ databases">
        <title>Cohnella phylogeny.</title>
        <authorList>
            <person name="Dunlap C."/>
        </authorList>
    </citation>
    <scope>NUCLEOTIDE SEQUENCE [LARGE SCALE GENOMIC DNA]</scope>
    <source>
        <strain evidence="6 7">DSM 25241</strain>
    </source>
</reference>
<organism evidence="6 7">
    <name type="scientific">Cohnella thailandensis</name>
    <dbReference type="NCBI Taxonomy" id="557557"/>
    <lineage>
        <taxon>Bacteria</taxon>
        <taxon>Bacillati</taxon>
        <taxon>Bacillota</taxon>
        <taxon>Bacilli</taxon>
        <taxon>Bacillales</taxon>
        <taxon>Paenibacillaceae</taxon>
        <taxon>Cohnella</taxon>
    </lineage>
</organism>
<evidence type="ECO:0000313" key="7">
    <source>
        <dbReference type="Proteomes" id="UP000535838"/>
    </source>
</evidence>
<dbReference type="PANTHER" id="PTHR43585:SF2">
    <property type="entry name" value="ATP-GRASP ENZYME FSQD"/>
    <property type="match status" value="1"/>
</dbReference>
<keyword evidence="1" id="KW-0436">Ligase</keyword>
<dbReference type="GO" id="GO:0016874">
    <property type="term" value="F:ligase activity"/>
    <property type="evidence" value="ECO:0007669"/>
    <property type="project" value="UniProtKB-KW"/>
</dbReference>
<keyword evidence="2 4" id="KW-0547">Nucleotide-binding</keyword>
<dbReference type="InterPro" id="IPR052032">
    <property type="entry name" value="ATP-dep_AA_Ligase"/>
</dbReference>
<name>A0A841SKZ2_9BACL</name>
<dbReference type="Proteomes" id="UP000535838">
    <property type="component" value="Unassembled WGS sequence"/>
</dbReference>
<dbReference type="PROSITE" id="PS50975">
    <property type="entry name" value="ATP_GRASP"/>
    <property type="match status" value="1"/>
</dbReference>